<dbReference type="Gene3D" id="1.20.5.1930">
    <property type="match status" value="1"/>
</dbReference>
<dbReference type="EMBL" id="CP102487">
    <property type="protein sequence ID" value="UUX57548.1"/>
    <property type="molecule type" value="Genomic_DNA"/>
</dbReference>
<dbReference type="SUPFAM" id="SSF55874">
    <property type="entry name" value="ATPase domain of HSP90 chaperone/DNA topoisomerase II/histidine kinase"/>
    <property type="match status" value="1"/>
</dbReference>
<sequence length="415" mass="44826">MSTTEPGWVQTQNQQHSLASPRVLRWGQHLVTAILLVIALLRQVSAQNNALPAILISLLFAAWYSAGFIPHAKNRIFPKPTWWLALLLGIWIASLLISAEFMWLAFSLWLLIGHQLPFLPSVLWSVVVYAFTLLAPYLHHTQLSLASAAGPLVGGLFAWGISRGYLQMERDAQERTSLVNSLMRAQQEMAALQEDLARSQREAGIAAERTRLAREIHDTIAQQLSSIGLHAKAATGASNAGTAQEALQRIDQLSAQALNDLRRIIAALAPAELDSQALAGALSRVLENFSSDSGVESALDIEPGLPLLDPSVQIALLRTAQSALSNVRRHAQATKVVLSLSFSDDEVRLDIVDDGIGFTPPAGRLLPNTQVGGFGLTAMNRRLIELGGGLEVESAAGDGTALCAHLPLRARKDKP</sequence>
<keyword evidence="3" id="KW-0597">Phosphoprotein</keyword>
<evidence type="ECO:0000313" key="13">
    <source>
        <dbReference type="Proteomes" id="UP001060018"/>
    </source>
</evidence>
<evidence type="ECO:0000256" key="3">
    <source>
        <dbReference type="ARBA" id="ARBA00022553"/>
    </source>
</evidence>
<feature type="transmembrane region" description="Helical" evidence="10">
    <location>
        <begin position="118"/>
        <end position="139"/>
    </location>
</feature>
<evidence type="ECO:0000313" key="12">
    <source>
        <dbReference type="EMBL" id="UUX57548.1"/>
    </source>
</evidence>
<feature type="domain" description="Histidine kinase" evidence="11">
    <location>
        <begin position="215"/>
        <end position="410"/>
    </location>
</feature>
<name>A0AA94XU51_9MICC</name>
<keyword evidence="5" id="KW-0547">Nucleotide-binding</keyword>
<dbReference type="Pfam" id="PF02518">
    <property type="entry name" value="HATPase_c"/>
    <property type="match status" value="1"/>
</dbReference>
<dbReference type="SMART" id="SM00387">
    <property type="entry name" value="HATPase_c"/>
    <property type="match status" value="1"/>
</dbReference>
<dbReference type="Gene3D" id="3.30.565.10">
    <property type="entry name" value="Histidine kinase-like ATPase, C-terminal domain"/>
    <property type="match status" value="1"/>
</dbReference>
<evidence type="ECO:0000259" key="11">
    <source>
        <dbReference type="PROSITE" id="PS50109"/>
    </source>
</evidence>
<dbReference type="InterPro" id="IPR017205">
    <property type="entry name" value="Sig_transdc_His_kinase_ChrS"/>
</dbReference>
<evidence type="ECO:0000256" key="10">
    <source>
        <dbReference type="SAM" id="Phobius"/>
    </source>
</evidence>
<feature type="transmembrane region" description="Helical" evidence="10">
    <location>
        <begin position="82"/>
        <end position="106"/>
    </location>
</feature>
<dbReference type="CDD" id="cd16917">
    <property type="entry name" value="HATPase_UhpB-NarQ-NarX-like"/>
    <property type="match status" value="1"/>
</dbReference>
<dbReference type="PIRSF" id="PIRSF037434">
    <property type="entry name" value="STHK_ChrS"/>
    <property type="match status" value="1"/>
</dbReference>
<evidence type="ECO:0000256" key="4">
    <source>
        <dbReference type="ARBA" id="ARBA00022679"/>
    </source>
</evidence>
<dbReference type="GO" id="GO:0005524">
    <property type="term" value="F:ATP binding"/>
    <property type="evidence" value="ECO:0007669"/>
    <property type="project" value="UniProtKB-KW"/>
</dbReference>
<organism evidence="12 13">
    <name type="scientific">Glutamicibacter halophytocola</name>
    <dbReference type="NCBI Taxonomy" id="1933880"/>
    <lineage>
        <taxon>Bacteria</taxon>
        <taxon>Bacillati</taxon>
        <taxon>Actinomycetota</taxon>
        <taxon>Actinomycetes</taxon>
        <taxon>Micrococcales</taxon>
        <taxon>Micrococcaceae</taxon>
        <taxon>Glutamicibacter</taxon>
    </lineage>
</organism>
<protein>
    <recommendedName>
        <fullName evidence="2">histidine kinase</fullName>
        <ecNumber evidence="2">2.7.13.3</ecNumber>
    </recommendedName>
</protein>
<keyword evidence="10" id="KW-0812">Transmembrane</keyword>
<keyword evidence="6 12" id="KW-0418">Kinase</keyword>
<evidence type="ECO:0000256" key="8">
    <source>
        <dbReference type="ARBA" id="ARBA00023012"/>
    </source>
</evidence>
<evidence type="ECO:0000256" key="7">
    <source>
        <dbReference type="ARBA" id="ARBA00022840"/>
    </source>
</evidence>
<keyword evidence="7" id="KW-0067">ATP-binding</keyword>
<dbReference type="PANTHER" id="PTHR24421:SF10">
    <property type="entry name" value="NITRATE_NITRITE SENSOR PROTEIN NARQ"/>
    <property type="match status" value="1"/>
</dbReference>
<dbReference type="InterPro" id="IPR005467">
    <property type="entry name" value="His_kinase_dom"/>
</dbReference>
<comment type="catalytic activity">
    <reaction evidence="1">
        <text>ATP + protein L-histidine = ADP + protein N-phospho-L-histidine.</text>
        <dbReference type="EC" id="2.7.13.3"/>
    </reaction>
</comment>
<dbReference type="Pfam" id="PF07730">
    <property type="entry name" value="HisKA_3"/>
    <property type="match status" value="1"/>
</dbReference>
<dbReference type="GO" id="GO:0000155">
    <property type="term" value="F:phosphorelay sensor kinase activity"/>
    <property type="evidence" value="ECO:0007669"/>
    <property type="project" value="InterPro"/>
</dbReference>
<keyword evidence="8" id="KW-0902">Two-component regulatory system</keyword>
<feature type="transmembrane region" description="Helical" evidence="10">
    <location>
        <begin position="145"/>
        <end position="166"/>
    </location>
</feature>
<reference evidence="12" key="1">
    <citation type="journal article" date="2022" name="Pest Manag. Sci.">
        <title>Glutamicibacter halophytocola-mediated host fitness of potato tuber moth on Solanaceae crops.</title>
        <authorList>
            <person name="Wang W."/>
            <person name="Xiao G."/>
            <person name="Du G."/>
            <person name="Chang L."/>
            <person name="Yang Y."/>
            <person name="Ye J."/>
            <person name="Chen B."/>
        </authorList>
    </citation>
    <scope>NUCLEOTIDE SEQUENCE</scope>
    <source>
        <strain evidence="12">S2</strain>
    </source>
</reference>
<dbReference type="RefSeq" id="WP_257745184.1">
    <property type="nucleotide sequence ID" value="NZ_CP102487.1"/>
</dbReference>
<evidence type="ECO:0000256" key="9">
    <source>
        <dbReference type="SAM" id="Coils"/>
    </source>
</evidence>
<keyword evidence="10" id="KW-0472">Membrane</keyword>
<gene>
    <name evidence="12" type="ORF">NUH22_09400</name>
</gene>
<proteinExistence type="predicted"/>
<accession>A0AA94XU51</accession>
<evidence type="ECO:0000256" key="5">
    <source>
        <dbReference type="ARBA" id="ARBA00022741"/>
    </source>
</evidence>
<evidence type="ECO:0000256" key="2">
    <source>
        <dbReference type="ARBA" id="ARBA00012438"/>
    </source>
</evidence>
<dbReference type="InterPro" id="IPR050482">
    <property type="entry name" value="Sensor_HK_TwoCompSys"/>
</dbReference>
<dbReference type="GO" id="GO:0016020">
    <property type="term" value="C:membrane"/>
    <property type="evidence" value="ECO:0007669"/>
    <property type="project" value="InterPro"/>
</dbReference>
<dbReference type="Proteomes" id="UP001060018">
    <property type="component" value="Chromosome"/>
</dbReference>
<dbReference type="PANTHER" id="PTHR24421">
    <property type="entry name" value="NITRATE/NITRITE SENSOR PROTEIN NARX-RELATED"/>
    <property type="match status" value="1"/>
</dbReference>
<evidence type="ECO:0000256" key="1">
    <source>
        <dbReference type="ARBA" id="ARBA00000085"/>
    </source>
</evidence>
<dbReference type="GO" id="GO:0046983">
    <property type="term" value="F:protein dimerization activity"/>
    <property type="evidence" value="ECO:0007669"/>
    <property type="project" value="InterPro"/>
</dbReference>
<evidence type="ECO:0000256" key="6">
    <source>
        <dbReference type="ARBA" id="ARBA00022777"/>
    </source>
</evidence>
<keyword evidence="9" id="KW-0175">Coiled coil</keyword>
<dbReference type="InterPro" id="IPR011712">
    <property type="entry name" value="Sig_transdc_His_kin_sub3_dim/P"/>
</dbReference>
<dbReference type="AlphaFoldDB" id="A0AA94XU51"/>
<dbReference type="PROSITE" id="PS50109">
    <property type="entry name" value="HIS_KIN"/>
    <property type="match status" value="1"/>
</dbReference>
<dbReference type="EC" id="2.7.13.3" evidence="2"/>
<feature type="transmembrane region" description="Helical" evidence="10">
    <location>
        <begin position="53"/>
        <end position="70"/>
    </location>
</feature>
<keyword evidence="10" id="KW-1133">Transmembrane helix</keyword>
<dbReference type="InterPro" id="IPR003594">
    <property type="entry name" value="HATPase_dom"/>
</dbReference>
<keyword evidence="4" id="KW-0808">Transferase</keyword>
<feature type="coiled-coil region" evidence="9">
    <location>
        <begin position="175"/>
        <end position="209"/>
    </location>
</feature>
<dbReference type="InterPro" id="IPR036890">
    <property type="entry name" value="HATPase_C_sf"/>
</dbReference>